<sequence>MASDAKLPRTTVKTFKPSEKTQGGTTPKTLAKLESMIEEQRGRTGVEIRLYSHEIRPTGYHPPITALTPVFRREETENDRERLSNRLVWLKLFKEVTLVNLKILERRGKTQRI</sequence>
<accession>A0AAW0B7I7</accession>
<evidence type="ECO:0000313" key="2">
    <source>
        <dbReference type="EMBL" id="KAK7021733.1"/>
    </source>
</evidence>
<feature type="region of interest" description="Disordered" evidence="1">
    <location>
        <begin position="1"/>
        <end position="26"/>
    </location>
</feature>
<evidence type="ECO:0000256" key="1">
    <source>
        <dbReference type="SAM" id="MobiDB-lite"/>
    </source>
</evidence>
<protein>
    <submittedName>
        <fullName evidence="2">Uncharacterized protein</fullName>
    </submittedName>
</protein>
<organism evidence="2 3">
    <name type="scientific">Paramarasmius palmivorus</name>
    <dbReference type="NCBI Taxonomy" id="297713"/>
    <lineage>
        <taxon>Eukaryota</taxon>
        <taxon>Fungi</taxon>
        <taxon>Dikarya</taxon>
        <taxon>Basidiomycota</taxon>
        <taxon>Agaricomycotina</taxon>
        <taxon>Agaricomycetes</taxon>
        <taxon>Agaricomycetidae</taxon>
        <taxon>Agaricales</taxon>
        <taxon>Marasmiineae</taxon>
        <taxon>Marasmiaceae</taxon>
        <taxon>Paramarasmius</taxon>
    </lineage>
</organism>
<dbReference type="Proteomes" id="UP001383192">
    <property type="component" value="Unassembled WGS sequence"/>
</dbReference>
<reference evidence="2 3" key="1">
    <citation type="submission" date="2024-01" db="EMBL/GenBank/DDBJ databases">
        <title>A draft genome for a cacao thread blight-causing isolate of Paramarasmius palmivorus.</title>
        <authorList>
            <person name="Baruah I.K."/>
            <person name="Bukari Y."/>
            <person name="Amoako-Attah I."/>
            <person name="Meinhardt L.W."/>
            <person name="Bailey B.A."/>
            <person name="Cohen S.P."/>
        </authorList>
    </citation>
    <scope>NUCLEOTIDE SEQUENCE [LARGE SCALE GENOMIC DNA]</scope>
    <source>
        <strain evidence="2 3">GH-12</strain>
    </source>
</reference>
<comment type="caution">
    <text evidence="2">The sequence shown here is derived from an EMBL/GenBank/DDBJ whole genome shotgun (WGS) entry which is preliminary data.</text>
</comment>
<name>A0AAW0B7I7_9AGAR</name>
<keyword evidence="3" id="KW-1185">Reference proteome</keyword>
<proteinExistence type="predicted"/>
<gene>
    <name evidence="2" type="ORF">VNI00_017310</name>
</gene>
<evidence type="ECO:0000313" key="3">
    <source>
        <dbReference type="Proteomes" id="UP001383192"/>
    </source>
</evidence>
<dbReference type="AlphaFoldDB" id="A0AAW0B7I7"/>
<dbReference type="EMBL" id="JAYKXP010000165">
    <property type="protein sequence ID" value="KAK7021733.1"/>
    <property type="molecule type" value="Genomic_DNA"/>
</dbReference>